<feature type="coiled-coil region" evidence="2">
    <location>
        <begin position="733"/>
        <end position="798"/>
    </location>
</feature>
<comment type="caution">
    <text evidence="6">The sequence shown here is derived from an EMBL/GenBank/DDBJ whole genome shotgun (WGS) entry which is preliminary data.</text>
</comment>
<feature type="coiled-coil region" evidence="2">
    <location>
        <begin position="650"/>
        <end position="680"/>
    </location>
</feature>
<feature type="transmembrane region" description="Helical" evidence="4">
    <location>
        <begin position="513"/>
        <end position="539"/>
    </location>
</feature>
<name>A0A327NED2_9BACT</name>
<keyword evidence="4" id="KW-1133">Transmembrane helix</keyword>
<keyword evidence="4" id="KW-0812">Transmembrane</keyword>
<keyword evidence="2" id="KW-0175">Coiled coil</keyword>
<evidence type="ECO:0000256" key="1">
    <source>
        <dbReference type="ARBA" id="ARBA00022612"/>
    </source>
</evidence>
<dbReference type="Proteomes" id="UP000249016">
    <property type="component" value="Unassembled WGS sequence"/>
</dbReference>
<dbReference type="EMBL" id="QLII01000001">
    <property type="protein sequence ID" value="RAI73265.1"/>
    <property type="molecule type" value="Genomic_DNA"/>
</dbReference>
<dbReference type="NCBIfam" id="TIGR01760">
    <property type="entry name" value="tape_meas_TP901"/>
    <property type="match status" value="1"/>
</dbReference>
<keyword evidence="4" id="KW-0472">Membrane</keyword>
<feature type="coiled-coil region" evidence="2">
    <location>
        <begin position="870"/>
        <end position="897"/>
    </location>
</feature>
<dbReference type="Pfam" id="PF10145">
    <property type="entry name" value="PhageMin_Tail"/>
    <property type="match status" value="1"/>
</dbReference>
<evidence type="ECO:0000256" key="4">
    <source>
        <dbReference type="SAM" id="Phobius"/>
    </source>
</evidence>
<dbReference type="OrthoDB" id="840436at2"/>
<keyword evidence="1" id="KW-1188">Viral release from host cell</keyword>
<feature type="domain" description="Phage tail tape measure protein" evidence="5">
    <location>
        <begin position="193"/>
        <end position="416"/>
    </location>
</feature>
<evidence type="ECO:0000256" key="2">
    <source>
        <dbReference type="SAM" id="Coils"/>
    </source>
</evidence>
<dbReference type="InterPro" id="IPR010090">
    <property type="entry name" value="Phage_tape_meas"/>
</dbReference>
<evidence type="ECO:0000313" key="6">
    <source>
        <dbReference type="EMBL" id="RAI73265.1"/>
    </source>
</evidence>
<evidence type="ECO:0000313" key="7">
    <source>
        <dbReference type="Proteomes" id="UP000249016"/>
    </source>
</evidence>
<gene>
    <name evidence="6" type="ORF">HMF3257_00395</name>
</gene>
<evidence type="ECO:0000256" key="3">
    <source>
        <dbReference type="SAM" id="MobiDB-lite"/>
    </source>
</evidence>
<proteinExistence type="predicted"/>
<organism evidence="6 7">
    <name type="scientific">Spirosoma telluris</name>
    <dbReference type="NCBI Taxonomy" id="2183553"/>
    <lineage>
        <taxon>Bacteria</taxon>
        <taxon>Pseudomonadati</taxon>
        <taxon>Bacteroidota</taxon>
        <taxon>Cytophagia</taxon>
        <taxon>Cytophagales</taxon>
        <taxon>Cytophagaceae</taxon>
        <taxon>Spirosoma</taxon>
    </lineage>
</organism>
<dbReference type="RefSeq" id="WP_111340147.1">
    <property type="nucleotide sequence ID" value="NZ_QLII01000001.1"/>
</dbReference>
<dbReference type="PANTHER" id="PTHR37813">
    <property type="entry name" value="FELS-2 PROPHAGE PROTEIN"/>
    <property type="match status" value="1"/>
</dbReference>
<accession>A0A327NED2</accession>
<feature type="transmembrane region" description="Helical" evidence="4">
    <location>
        <begin position="470"/>
        <end position="492"/>
    </location>
</feature>
<sequence>MQLKEEAIFTLKFDGKPVINELGELEKKLSDVKEAQKTVERGTQEWVDNKTAIKELEASIKAVREEMGVSGMTVQQLQGYYRQLNSEIQKLTPGTEAYQKKAADLQEVNTAIANHRANIRAVSDEVDKSQSTWSKMKDWITAAFTITAVIEFGKAVINWVADSIKEFREYQTAAQQLSAITGLVGKDLDYLKQQAKDTGPAFGMTAAEMLKAYQIMGSAKPELLAQKEALAEITKEAIILSQASQMELEPAAKAVAESLNQFGKGADQANRFVNVMAAGAKEGAAEISEMTSSLKASGTVAASSKLSFEQTNAVLQSMSTIALKGEQAGTGLRNVLLKLSAGADETNPQIVGLDKALDNLGKQNLSTAEMTKLFGAENVVAATHIVSHRKEIAELTTKLTGTQEAYSQAAKNTQTLDYQTKQATATLSLLKTELGSGLEPMLVKVLQSFVAFINTIRAVPEFLSENKESFIALGVAMLAFNGHLIAATAASIAHAAAEKARQIWTNSATGAQWLLNAALTANPIGLVVGAVALLVAGFITLYNHSTTVRGGIAGLFSALKVAAGQLVLFWQAITSLNFAEAAKIISDGGKKIAEGFNKGYQDEVKKGQSGQLTDHAAHVNKLTGISTAGAKDAAGSEVNEHAQGLSKKELAAQKLRESEAKKAAEAAKKEADEAVKANNEGLKQIETARIDSIKDDLAREIAKIRAKRDAEVEAAMASKASAETKAIWETALNAKMVRDIADAEEKARAKKEKDEADAAKRTLDLKIKIAGDEKADKIQKLDDVAAKLRSEVEKEIKDETEKAVLLKQINDNLVAGKEKVEQEYRRKNQAETKALQDAQYQATLADTDARLLMAQDNANKIYAAKKDRLDAEYQYNKQKLQREADEEKAKNQELIQDKDRRAQADKATDDKLKAQLTANDLKYENDKTTLSEEKTAARKKNQEEFFSAVKGLMQGDFSTFSDLLAKKLAGEKKQLTDSQKANIDKIDNVGGYAVMGIQALQTLNTAALNKELGNINKEKTTQLAAWKEKYDKGLISKDQYEKGVDQINKTADTKTKQAQLDAFKRQQKLDIAMAIINGIQAALKSLAMFGWPFGLIGAAGAAIAAGVQIAAIKAQQPPSMARGGTIKNAGVPEGPRHGSRYGESGLSITRRDTGEEVAEMEGGEPVMVLSRNTYRNNKGVVDSLLHSSLHRNGAPVMAQGGIMFQDGAIHRRTIPVAYIMAVVVLQRASQCQAQSRLVIHLLTQRQAVVVAGWMMPIQPPIHRIPATTRPKSIRARP</sequence>
<evidence type="ECO:0000259" key="5">
    <source>
        <dbReference type="Pfam" id="PF10145"/>
    </source>
</evidence>
<keyword evidence="7" id="KW-1185">Reference proteome</keyword>
<feature type="region of interest" description="Disordered" evidence="3">
    <location>
        <begin position="1120"/>
        <end position="1146"/>
    </location>
</feature>
<reference evidence="6 7" key="1">
    <citation type="submission" date="2018-06" db="EMBL/GenBank/DDBJ databases">
        <title>Spirosoma sp. HMF3257 Genome sequencing and assembly.</title>
        <authorList>
            <person name="Kang H."/>
            <person name="Cha I."/>
            <person name="Kim H."/>
            <person name="Kang J."/>
            <person name="Joh K."/>
        </authorList>
    </citation>
    <scope>NUCLEOTIDE SEQUENCE [LARGE SCALE GENOMIC DNA]</scope>
    <source>
        <strain evidence="6 7">HMF3257</strain>
    </source>
</reference>
<protein>
    <submittedName>
        <fullName evidence="6">Phage tail tape measure protein</fullName>
    </submittedName>
</protein>
<feature type="transmembrane region" description="Helical" evidence="4">
    <location>
        <begin position="1093"/>
        <end position="1112"/>
    </location>
</feature>
<dbReference type="AlphaFoldDB" id="A0A327NED2"/>
<dbReference type="PANTHER" id="PTHR37813:SF1">
    <property type="entry name" value="FELS-2 PROPHAGE PROTEIN"/>
    <property type="match status" value="1"/>
</dbReference>